<protein>
    <recommendedName>
        <fullName evidence="8">Reverse transcriptase domain-containing protein</fullName>
    </recommendedName>
</protein>
<feature type="transmembrane region" description="Helical" evidence="7">
    <location>
        <begin position="230"/>
        <end position="251"/>
    </location>
</feature>
<evidence type="ECO:0000313" key="9">
    <source>
        <dbReference type="EMBL" id="KAK3538182.1"/>
    </source>
</evidence>
<dbReference type="InterPro" id="IPR036259">
    <property type="entry name" value="MFS_trans_sf"/>
</dbReference>
<dbReference type="PANTHER" id="PTHR11360">
    <property type="entry name" value="MONOCARBOXYLATE TRANSPORTER"/>
    <property type="match status" value="1"/>
</dbReference>
<dbReference type="InterPro" id="IPR000477">
    <property type="entry name" value="RT_dom"/>
</dbReference>
<dbReference type="PROSITE" id="PS50878">
    <property type="entry name" value="RT_POL"/>
    <property type="match status" value="1"/>
</dbReference>
<keyword evidence="3" id="KW-1003">Cell membrane</keyword>
<comment type="similarity">
    <text evidence="2">Belongs to the major facilitator superfamily. Monocarboxylate porter (TC 2.A.1.13) family.</text>
</comment>
<proteinExistence type="inferred from homology"/>
<keyword evidence="4 7" id="KW-0812">Transmembrane</keyword>
<evidence type="ECO:0000256" key="5">
    <source>
        <dbReference type="ARBA" id="ARBA00022989"/>
    </source>
</evidence>
<dbReference type="SUPFAM" id="SSF103473">
    <property type="entry name" value="MFS general substrate transporter"/>
    <property type="match status" value="1"/>
</dbReference>
<gene>
    <name evidence="9" type="ORF">QTP70_032715</name>
</gene>
<sequence>MLFVDYSSAFNTIIPSILTTKLEILGFSLSLCQWIFNFLTDRRQAVRVGKHVSPSLTLSTGAPQGGVLSPLLYSLYTYDCAATSSSTNIIKFPETWCQDNNLLLNVSKTKELTVDFSTQQERNYQPLIINGSITAWFGNSTKQDRRALQRVVRSAERTICAELLDLETIYSKRCWTKARKIMKDLSRPNNGLFSLLRCLRTFHEVTFLITVGFEGLRCLFMPLLRSFSKLVIFSVIYGLFDGACMALIPVVTCDIVGSTHLFSALGVVGFLHTIPYLISPPIAGESTA</sequence>
<evidence type="ECO:0000256" key="6">
    <source>
        <dbReference type="ARBA" id="ARBA00023136"/>
    </source>
</evidence>
<keyword evidence="5 7" id="KW-1133">Transmembrane helix</keyword>
<evidence type="ECO:0000256" key="2">
    <source>
        <dbReference type="ARBA" id="ARBA00006727"/>
    </source>
</evidence>
<dbReference type="PANTHER" id="PTHR11360:SF318">
    <property type="entry name" value="MONOCARBOXYLATE TRANSPORTER 12"/>
    <property type="match status" value="1"/>
</dbReference>
<name>A0AAE0V5J0_9TELE</name>
<keyword evidence="10" id="KW-1185">Reference proteome</keyword>
<evidence type="ECO:0000256" key="4">
    <source>
        <dbReference type="ARBA" id="ARBA00022692"/>
    </source>
</evidence>
<dbReference type="InterPro" id="IPR050327">
    <property type="entry name" value="Proton-linked_MCT"/>
</dbReference>
<feature type="domain" description="Reverse transcriptase" evidence="8">
    <location>
        <begin position="1"/>
        <end position="159"/>
    </location>
</feature>
<dbReference type="GO" id="GO:0005886">
    <property type="term" value="C:plasma membrane"/>
    <property type="evidence" value="ECO:0007669"/>
    <property type="project" value="UniProtKB-SubCell"/>
</dbReference>
<dbReference type="AlphaFoldDB" id="A0AAE0V5J0"/>
<comment type="caution">
    <text evidence="9">The sequence shown here is derived from an EMBL/GenBank/DDBJ whole genome shotgun (WGS) entry which is preliminary data.</text>
</comment>
<reference evidence="9" key="1">
    <citation type="submission" date="2023-06" db="EMBL/GenBank/DDBJ databases">
        <title>Male Hemibagrus guttatus genome.</title>
        <authorList>
            <person name="Bian C."/>
        </authorList>
    </citation>
    <scope>NUCLEOTIDE SEQUENCE</scope>
    <source>
        <strain evidence="9">Male_cb2023</strain>
        <tissue evidence="9">Muscle</tissue>
    </source>
</reference>
<evidence type="ECO:0000256" key="3">
    <source>
        <dbReference type="ARBA" id="ARBA00022475"/>
    </source>
</evidence>
<evidence type="ECO:0000259" key="8">
    <source>
        <dbReference type="PROSITE" id="PS50878"/>
    </source>
</evidence>
<accession>A0AAE0V5J0</accession>
<organism evidence="9 10">
    <name type="scientific">Hemibagrus guttatus</name>
    <dbReference type="NCBI Taxonomy" id="175788"/>
    <lineage>
        <taxon>Eukaryota</taxon>
        <taxon>Metazoa</taxon>
        <taxon>Chordata</taxon>
        <taxon>Craniata</taxon>
        <taxon>Vertebrata</taxon>
        <taxon>Euteleostomi</taxon>
        <taxon>Actinopterygii</taxon>
        <taxon>Neopterygii</taxon>
        <taxon>Teleostei</taxon>
        <taxon>Ostariophysi</taxon>
        <taxon>Siluriformes</taxon>
        <taxon>Bagridae</taxon>
        <taxon>Hemibagrus</taxon>
    </lineage>
</organism>
<comment type="subcellular location">
    <subcellularLocation>
        <location evidence="1">Cell membrane</location>
        <topology evidence="1">Multi-pass membrane protein</topology>
    </subcellularLocation>
</comment>
<feature type="non-terminal residue" evidence="9">
    <location>
        <position position="1"/>
    </location>
</feature>
<feature type="transmembrane region" description="Helical" evidence="7">
    <location>
        <begin position="257"/>
        <end position="278"/>
    </location>
</feature>
<dbReference type="Proteomes" id="UP001274896">
    <property type="component" value="Unassembled WGS sequence"/>
</dbReference>
<keyword evidence="6 7" id="KW-0472">Membrane</keyword>
<evidence type="ECO:0000256" key="1">
    <source>
        <dbReference type="ARBA" id="ARBA00004651"/>
    </source>
</evidence>
<dbReference type="EMBL" id="JAUCMX010000008">
    <property type="protein sequence ID" value="KAK3538182.1"/>
    <property type="molecule type" value="Genomic_DNA"/>
</dbReference>
<evidence type="ECO:0000313" key="10">
    <source>
        <dbReference type="Proteomes" id="UP001274896"/>
    </source>
</evidence>
<dbReference type="GO" id="GO:0015881">
    <property type="term" value="P:creatine transmembrane transport"/>
    <property type="evidence" value="ECO:0007669"/>
    <property type="project" value="TreeGrafter"/>
</dbReference>
<evidence type="ECO:0000256" key="7">
    <source>
        <dbReference type="SAM" id="Phobius"/>
    </source>
</evidence>